<reference evidence="1" key="1">
    <citation type="submission" date="2022-07" db="EMBL/GenBank/DDBJ databases">
        <title>Phylogenomic reconstructions and comparative analyses of Kickxellomycotina fungi.</title>
        <authorList>
            <person name="Reynolds N.K."/>
            <person name="Stajich J.E."/>
            <person name="Barry K."/>
            <person name="Grigoriev I.V."/>
            <person name="Crous P."/>
            <person name="Smith M.E."/>
        </authorList>
    </citation>
    <scope>NUCLEOTIDE SEQUENCE</scope>
    <source>
        <strain evidence="1">CBS 102833</strain>
    </source>
</reference>
<evidence type="ECO:0000313" key="2">
    <source>
        <dbReference type="Proteomes" id="UP001140096"/>
    </source>
</evidence>
<gene>
    <name evidence="1" type="ORF">H4S07_005248</name>
</gene>
<keyword evidence="2" id="KW-1185">Reference proteome</keyword>
<accession>A0ACC1L2H9</accession>
<organism evidence="1 2">
    <name type="scientific">Coemansia furcata</name>
    <dbReference type="NCBI Taxonomy" id="417177"/>
    <lineage>
        <taxon>Eukaryota</taxon>
        <taxon>Fungi</taxon>
        <taxon>Fungi incertae sedis</taxon>
        <taxon>Zoopagomycota</taxon>
        <taxon>Kickxellomycotina</taxon>
        <taxon>Kickxellomycetes</taxon>
        <taxon>Kickxellales</taxon>
        <taxon>Kickxellaceae</taxon>
        <taxon>Coemansia</taxon>
    </lineage>
</organism>
<dbReference type="Proteomes" id="UP001140096">
    <property type="component" value="Unassembled WGS sequence"/>
</dbReference>
<sequence>MTTPTSDEISAALQSLLGDTQVLSAEDMIVALSQAILLSSGFEFVDHRRAWNSPGLPQAHCAATFTNTAEPGAITEIKWVALGANVMMLAVGLDGPNAERSGIKSIQICSRHVVLPEAEFPFSVGGSESLTADIGRVLTDKAMENMTAAIRSQLMADTRSNDIDSARAELAAATRLQHANPPSGEEGESSRPFVHGPTHRTPVNPANVGRDDLNPLGRPFGSDMGEGGGMVVGPGHPMFRQGEDDHSHPGPFGGPQTLPPGAVPPGARFDPIGPFGQMPGPARPQGGFPRRQGPPPRGSGGPGRLFSGEPDPDSAEPPNSDWNYYL</sequence>
<evidence type="ECO:0000313" key="1">
    <source>
        <dbReference type="EMBL" id="KAJ2800156.1"/>
    </source>
</evidence>
<dbReference type="EMBL" id="JANBUP010002483">
    <property type="protein sequence ID" value="KAJ2800156.1"/>
    <property type="molecule type" value="Genomic_DNA"/>
</dbReference>
<proteinExistence type="predicted"/>
<name>A0ACC1L2H9_9FUNG</name>
<protein>
    <submittedName>
        <fullName evidence="1">Uncharacterized protein</fullName>
    </submittedName>
</protein>
<comment type="caution">
    <text evidence="1">The sequence shown here is derived from an EMBL/GenBank/DDBJ whole genome shotgun (WGS) entry which is preliminary data.</text>
</comment>